<gene>
    <name evidence="2" type="ORF">M407DRAFT_26763</name>
</gene>
<dbReference type="STRING" id="1051891.A0A0C3KR40"/>
<name>A0A0C3KR40_9AGAM</name>
<dbReference type="EMBL" id="KN823075">
    <property type="protein sequence ID" value="KIO23838.1"/>
    <property type="molecule type" value="Genomic_DNA"/>
</dbReference>
<feature type="compositionally biased region" description="Polar residues" evidence="1">
    <location>
        <begin position="112"/>
        <end position="127"/>
    </location>
</feature>
<proteinExistence type="predicted"/>
<evidence type="ECO:0000313" key="3">
    <source>
        <dbReference type="Proteomes" id="UP000054248"/>
    </source>
</evidence>
<evidence type="ECO:0000313" key="2">
    <source>
        <dbReference type="EMBL" id="KIO23838.1"/>
    </source>
</evidence>
<dbReference type="Proteomes" id="UP000054248">
    <property type="component" value="Unassembled WGS sequence"/>
</dbReference>
<dbReference type="AlphaFoldDB" id="A0A0C3KR40"/>
<accession>A0A0C3KR40</accession>
<keyword evidence="3" id="KW-1185">Reference proteome</keyword>
<sequence>MAHIKSTELPVYKLVNAKNLQMAHDQALQELRLARSMQHFSANQHSPTSIARSDPQDLQKRIFGSESLAGAPVQLSEEPVSAHRPNAELYDCKESDCQIRFDYHPASKRPSRTFSSYEESTEGNTWSGDRELPAKPYAPFSTFADFDFAEFVTEHRLSSSVINNLLKRLHTTWASQVLVTLETADEIEQHVKMSIEPKLEFKETRVSSSYQGAGGDPVHEEHVVFIRSVRDWDSAIVKDPVLLPYFQWYPVKKYHIIGNREVQYVDEPWSGQDWWEDQDAIGDDGIVVPIFLYSDKTTVSSFNGRTFHPVIARIGNLPAAIRNSRGEHGGGTLIAYVPQAKEKSSPEYINYKRQLYHEVLLSVFSSIIDSSRVGYGVICADAVLRTLYILIKFASGDYEEQVDMALIRRVNSLHPCPVCLVPRNALSDITTGYPSRTAQQSQKTYQEAFTYRAAGKNGKAEEVLKAYSLRLVFNAFWHLEHTDPHRAMCFDILHFFDGGLWGRHLWPELARCIREVSGGANITVIDDQFSLLPSWQNMDHLEKVVDLTFVDSRTHFSIMKRILPCAQDMLSGPSLRVLSAVRSLAQLRMYAGLHVVTPTRLGKARKARDSFAITLNDLSGSVLKDFNFPKMHYLSHLLDHLWRKCASRHYNTILGEGMHVLMKAAFRQTNAKEFEAQNTPYR</sequence>
<reference evidence="2 3" key="1">
    <citation type="submission" date="2014-04" db="EMBL/GenBank/DDBJ databases">
        <authorList>
            <consortium name="DOE Joint Genome Institute"/>
            <person name="Kuo A."/>
            <person name="Girlanda M."/>
            <person name="Perotto S."/>
            <person name="Kohler A."/>
            <person name="Nagy L.G."/>
            <person name="Floudas D."/>
            <person name="Copeland A."/>
            <person name="Barry K.W."/>
            <person name="Cichocki N."/>
            <person name="Veneault-Fourrey C."/>
            <person name="LaButti K."/>
            <person name="Lindquist E.A."/>
            <person name="Lipzen A."/>
            <person name="Lundell T."/>
            <person name="Morin E."/>
            <person name="Murat C."/>
            <person name="Sun H."/>
            <person name="Tunlid A."/>
            <person name="Henrissat B."/>
            <person name="Grigoriev I.V."/>
            <person name="Hibbett D.S."/>
            <person name="Martin F."/>
            <person name="Nordberg H.P."/>
            <person name="Cantor M.N."/>
            <person name="Hua S.X."/>
        </authorList>
    </citation>
    <scope>NUCLEOTIDE SEQUENCE [LARGE SCALE GENOMIC DNA]</scope>
    <source>
        <strain evidence="2 3">MUT 4182</strain>
    </source>
</reference>
<protein>
    <submittedName>
        <fullName evidence="2">Uncharacterized protein</fullName>
    </submittedName>
</protein>
<dbReference type="Pfam" id="PF18759">
    <property type="entry name" value="Plavaka"/>
    <property type="match status" value="1"/>
</dbReference>
<dbReference type="OrthoDB" id="3239511at2759"/>
<reference evidence="3" key="2">
    <citation type="submission" date="2015-01" db="EMBL/GenBank/DDBJ databases">
        <title>Evolutionary Origins and Diversification of the Mycorrhizal Mutualists.</title>
        <authorList>
            <consortium name="DOE Joint Genome Institute"/>
            <consortium name="Mycorrhizal Genomics Consortium"/>
            <person name="Kohler A."/>
            <person name="Kuo A."/>
            <person name="Nagy L.G."/>
            <person name="Floudas D."/>
            <person name="Copeland A."/>
            <person name="Barry K.W."/>
            <person name="Cichocki N."/>
            <person name="Veneault-Fourrey C."/>
            <person name="LaButti K."/>
            <person name="Lindquist E.A."/>
            <person name="Lipzen A."/>
            <person name="Lundell T."/>
            <person name="Morin E."/>
            <person name="Murat C."/>
            <person name="Riley R."/>
            <person name="Ohm R."/>
            <person name="Sun H."/>
            <person name="Tunlid A."/>
            <person name="Henrissat B."/>
            <person name="Grigoriev I.V."/>
            <person name="Hibbett D.S."/>
            <person name="Martin F."/>
        </authorList>
    </citation>
    <scope>NUCLEOTIDE SEQUENCE [LARGE SCALE GENOMIC DNA]</scope>
    <source>
        <strain evidence="3">MUT 4182</strain>
    </source>
</reference>
<organism evidence="2 3">
    <name type="scientific">Tulasnella calospora MUT 4182</name>
    <dbReference type="NCBI Taxonomy" id="1051891"/>
    <lineage>
        <taxon>Eukaryota</taxon>
        <taxon>Fungi</taxon>
        <taxon>Dikarya</taxon>
        <taxon>Basidiomycota</taxon>
        <taxon>Agaricomycotina</taxon>
        <taxon>Agaricomycetes</taxon>
        <taxon>Cantharellales</taxon>
        <taxon>Tulasnellaceae</taxon>
        <taxon>Tulasnella</taxon>
    </lineage>
</organism>
<dbReference type="InterPro" id="IPR041078">
    <property type="entry name" value="Plavaka"/>
</dbReference>
<feature type="region of interest" description="Disordered" evidence="1">
    <location>
        <begin position="108"/>
        <end position="130"/>
    </location>
</feature>
<dbReference type="HOGENOM" id="CLU_009122_1_0_1"/>
<evidence type="ECO:0000256" key="1">
    <source>
        <dbReference type="SAM" id="MobiDB-lite"/>
    </source>
</evidence>